<keyword evidence="12" id="KW-1185">Reference proteome</keyword>
<dbReference type="PANTHER" id="PTHR21026">
    <property type="entry name" value="39S RIBOSOMAL PROTEIN L32, MITOCHONDRIAL"/>
    <property type="match status" value="1"/>
</dbReference>
<dbReference type="InterPro" id="IPR011332">
    <property type="entry name" value="Ribosomal_zn-bd"/>
</dbReference>
<organism evidence="11 12">
    <name type="scientific">Parthenolecanium corni</name>
    <dbReference type="NCBI Taxonomy" id="536013"/>
    <lineage>
        <taxon>Eukaryota</taxon>
        <taxon>Metazoa</taxon>
        <taxon>Ecdysozoa</taxon>
        <taxon>Arthropoda</taxon>
        <taxon>Hexapoda</taxon>
        <taxon>Insecta</taxon>
        <taxon>Pterygota</taxon>
        <taxon>Neoptera</taxon>
        <taxon>Paraneoptera</taxon>
        <taxon>Hemiptera</taxon>
        <taxon>Sternorrhyncha</taxon>
        <taxon>Coccoidea</taxon>
        <taxon>Coccidae</taxon>
        <taxon>Parthenolecanium</taxon>
    </lineage>
</organism>
<feature type="region of interest" description="Disordered" evidence="10">
    <location>
        <begin position="171"/>
        <end position="195"/>
    </location>
</feature>
<dbReference type="SUPFAM" id="SSF57829">
    <property type="entry name" value="Zn-binding ribosomal proteins"/>
    <property type="match status" value="1"/>
</dbReference>
<accession>A0AAN9TIP6</accession>
<dbReference type="GO" id="GO:0005762">
    <property type="term" value="C:mitochondrial large ribosomal subunit"/>
    <property type="evidence" value="ECO:0007669"/>
    <property type="project" value="TreeGrafter"/>
</dbReference>
<evidence type="ECO:0000313" key="12">
    <source>
        <dbReference type="Proteomes" id="UP001367676"/>
    </source>
</evidence>
<evidence type="ECO:0000256" key="1">
    <source>
        <dbReference type="ARBA" id="ARBA00004173"/>
    </source>
</evidence>
<dbReference type="PANTHER" id="PTHR21026:SF2">
    <property type="entry name" value="LARGE RIBOSOMAL SUBUNIT PROTEIN BL32M"/>
    <property type="match status" value="1"/>
</dbReference>
<feature type="compositionally biased region" description="Basic and acidic residues" evidence="10">
    <location>
        <begin position="185"/>
        <end position="195"/>
    </location>
</feature>
<name>A0AAN9TIP6_9HEMI</name>
<dbReference type="GO" id="GO:0003735">
    <property type="term" value="F:structural constituent of ribosome"/>
    <property type="evidence" value="ECO:0007669"/>
    <property type="project" value="TreeGrafter"/>
</dbReference>
<dbReference type="Proteomes" id="UP001367676">
    <property type="component" value="Unassembled WGS sequence"/>
</dbReference>
<keyword evidence="6" id="KW-0687">Ribonucleoprotein</keyword>
<evidence type="ECO:0000256" key="3">
    <source>
        <dbReference type="ARBA" id="ARBA00022946"/>
    </source>
</evidence>
<evidence type="ECO:0000256" key="2">
    <source>
        <dbReference type="ARBA" id="ARBA00008560"/>
    </source>
</evidence>
<comment type="function">
    <text evidence="9">Component of the mitochondrial large ribosomal subunit (mt-LSU). The mitochondrial ribosome (mitoribosome) is a large ribonucleoprotein complex responsible for the synthesis of proteins inside mitochondria.</text>
</comment>
<gene>
    <name evidence="11" type="ORF">V9T40_004086</name>
</gene>
<dbReference type="GO" id="GO:0006412">
    <property type="term" value="P:translation"/>
    <property type="evidence" value="ECO:0007669"/>
    <property type="project" value="InterPro"/>
</dbReference>
<evidence type="ECO:0000256" key="7">
    <source>
        <dbReference type="ARBA" id="ARBA00039935"/>
    </source>
</evidence>
<evidence type="ECO:0000256" key="8">
    <source>
        <dbReference type="ARBA" id="ARBA00042577"/>
    </source>
</evidence>
<dbReference type="AlphaFoldDB" id="A0AAN9TIP6"/>
<evidence type="ECO:0000256" key="9">
    <source>
        <dbReference type="ARBA" id="ARBA00045766"/>
    </source>
</evidence>
<comment type="similarity">
    <text evidence="2">Belongs to the bacterial ribosomal protein bL32 family.</text>
</comment>
<protein>
    <recommendedName>
        <fullName evidence="7">Large ribosomal subunit protein bL32m</fullName>
    </recommendedName>
    <alternativeName>
        <fullName evidence="8">39S ribosomal protein L32, mitochondrial</fullName>
    </alternativeName>
</protein>
<comment type="subcellular location">
    <subcellularLocation>
        <location evidence="1">Mitochondrion</location>
    </subcellularLocation>
</comment>
<evidence type="ECO:0000256" key="10">
    <source>
        <dbReference type="SAM" id="MobiDB-lite"/>
    </source>
</evidence>
<sequence length="195" mass="22923">MLRAMVQNCKNLITNIERALFFGKYPPHLNFAEVALPNELSSFPKQFSIHDIMKDGILWAVPKNRRTIEKRMSRRMGSVNKHNKMQLLQTDMIVCNQCGHDYKRGYLCKNCYNKVMEETRSMQDEIIKELKLDPIEKEVVVLYQGEKEEQTPDFWKGKRIVEMPKERPSWFSRNLLQKTTTTTSDSKDVKPDHLG</sequence>
<comment type="caution">
    <text evidence="11">The sequence shown here is derived from an EMBL/GenBank/DDBJ whole genome shotgun (WGS) entry which is preliminary data.</text>
</comment>
<reference evidence="11 12" key="1">
    <citation type="submission" date="2024-03" db="EMBL/GenBank/DDBJ databases">
        <title>Adaptation during the transition from Ophiocordyceps entomopathogen to insect associate is accompanied by gene loss and intensified selection.</title>
        <authorList>
            <person name="Ward C.M."/>
            <person name="Onetto C.A."/>
            <person name="Borneman A.R."/>
        </authorList>
    </citation>
    <scope>NUCLEOTIDE SEQUENCE [LARGE SCALE GENOMIC DNA]</scope>
    <source>
        <strain evidence="11">AWRI1</strain>
        <tissue evidence="11">Single Adult Female</tissue>
    </source>
</reference>
<evidence type="ECO:0000256" key="5">
    <source>
        <dbReference type="ARBA" id="ARBA00023128"/>
    </source>
</evidence>
<proteinExistence type="inferred from homology"/>
<keyword evidence="3" id="KW-0809">Transit peptide</keyword>
<dbReference type="EMBL" id="JBBCAQ010000027">
    <property type="protein sequence ID" value="KAK7586210.1"/>
    <property type="molecule type" value="Genomic_DNA"/>
</dbReference>
<keyword evidence="5" id="KW-0496">Mitochondrion</keyword>
<dbReference type="InterPro" id="IPR051991">
    <property type="entry name" value="Mitoribosomal_protein_bL32"/>
</dbReference>
<keyword evidence="4" id="KW-0689">Ribosomal protein</keyword>
<evidence type="ECO:0000256" key="4">
    <source>
        <dbReference type="ARBA" id="ARBA00022980"/>
    </source>
</evidence>
<evidence type="ECO:0000313" key="11">
    <source>
        <dbReference type="EMBL" id="KAK7586210.1"/>
    </source>
</evidence>
<evidence type="ECO:0000256" key="6">
    <source>
        <dbReference type="ARBA" id="ARBA00023274"/>
    </source>
</evidence>